<dbReference type="SUPFAM" id="SSF48726">
    <property type="entry name" value="Immunoglobulin"/>
    <property type="match status" value="2"/>
</dbReference>
<accession>A0A4D9E082</accession>
<keyword evidence="3" id="KW-0808">Transferase</keyword>
<protein>
    <submittedName>
        <fullName evidence="15">Obscurin</fullName>
    </submittedName>
</protein>
<dbReference type="Pfam" id="PF00069">
    <property type="entry name" value="Pkinase"/>
    <property type="match status" value="2"/>
</dbReference>
<dbReference type="EMBL" id="QXTE01000263">
    <property type="protein sequence ID" value="TFK00624.1"/>
    <property type="molecule type" value="Genomic_DNA"/>
</dbReference>
<dbReference type="PANTHER" id="PTHR24342">
    <property type="entry name" value="SERINE/THREONINE-PROTEIN KINASE 17"/>
    <property type="match status" value="1"/>
</dbReference>
<keyword evidence="9" id="KW-0393">Immunoglobulin domain</keyword>
<feature type="region of interest" description="Disordered" evidence="11">
    <location>
        <begin position="1361"/>
        <end position="1397"/>
    </location>
</feature>
<dbReference type="InterPro" id="IPR003598">
    <property type="entry name" value="Ig_sub2"/>
</dbReference>
<dbReference type="InterPro" id="IPR008271">
    <property type="entry name" value="Ser/Thr_kinase_AS"/>
</dbReference>
<evidence type="ECO:0000256" key="9">
    <source>
        <dbReference type="ARBA" id="ARBA00023319"/>
    </source>
</evidence>
<evidence type="ECO:0000256" key="8">
    <source>
        <dbReference type="ARBA" id="ARBA00023157"/>
    </source>
</evidence>
<evidence type="ECO:0000256" key="1">
    <source>
        <dbReference type="ARBA" id="ARBA00006692"/>
    </source>
</evidence>
<keyword evidence="16" id="KW-1185">Reference proteome</keyword>
<feature type="region of interest" description="Disordered" evidence="11">
    <location>
        <begin position="677"/>
        <end position="722"/>
    </location>
</feature>
<dbReference type="OrthoDB" id="2570713at2759"/>
<evidence type="ECO:0000259" key="12">
    <source>
        <dbReference type="PROSITE" id="PS50011"/>
    </source>
</evidence>
<evidence type="ECO:0000256" key="4">
    <source>
        <dbReference type="ARBA" id="ARBA00022737"/>
    </source>
</evidence>
<dbReference type="SMART" id="SM00408">
    <property type="entry name" value="IGc2"/>
    <property type="match status" value="2"/>
</dbReference>
<name>A0A4D9E082_9SAUR</name>
<evidence type="ECO:0000313" key="15">
    <source>
        <dbReference type="EMBL" id="TFK00624.1"/>
    </source>
</evidence>
<feature type="domain" description="Ig-like" evidence="13">
    <location>
        <begin position="1610"/>
        <end position="1699"/>
    </location>
</feature>
<feature type="compositionally biased region" description="Polar residues" evidence="11">
    <location>
        <begin position="1489"/>
        <end position="1506"/>
    </location>
</feature>
<gene>
    <name evidence="15" type="ORF">DR999_PMT17240</name>
</gene>
<dbReference type="GO" id="GO:0004674">
    <property type="term" value="F:protein serine/threonine kinase activity"/>
    <property type="evidence" value="ECO:0007669"/>
    <property type="project" value="UniProtKB-KW"/>
</dbReference>
<feature type="compositionally biased region" description="Low complexity" evidence="11">
    <location>
        <begin position="580"/>
        <end position="590"/>
    </location>
</feature>
<feature type="compositionally biased region" description="Basic and acidic residues" evidence="11">
    <location>
        <begin position="904"/>
        <end position="922"/>
    </location>
</feature>
<dbReference type="SUPFAM" id="SSF49265">
    <property type="entry name" value="Fibronectin type III"/>
    <property type="match status" value="1"/>
</dbReference>
<dbReference type="SMART" id="SM00220">
    <property type="entry name" value="S_TKc"/>
    <property type="match status" value="2"/>
</dbReference>
<keyword evidence="6" id="KW-0418">Kinase</keyword>
<feature type="compositionally biased region" description="Basic and acidic residues" evidence="11">
    <location>
        <begin position="679"/>
        <end position="697"/>
    </location>
</feature>
<dbReference type="InterPro" id="IPR013098">
    <property type="entry name" value="Ig_I-set"/>
</dbReference>
<feature type="domain" description="Ig-like" evidence="13">
    <location>
        <begin position="151"/>
        <end position="239"/>
    </location>
</feature>
<dbReference type="PROSITE" id="PS50853">
    <property type="entry name" value="FN3"/>
    <property type="match status" value="1"/>
</dbReference>
<dbReference type="GO" id="GO:0035556">
    <property type="term" value="P:intracellular signal transduction"/>
    <property type="evidence" value="ECO:0007669"/>
    <property type="project" value="TreeGrafter"/>
</dbReference>
<dbReference type="Proteomes" id="UP000297703">
    <property type="component" value="Unassembled WGS sequence"/>
</dbReference>
<proteinExistence type="inferred from homology"/>
<dbReference type="Gene3D" id="2.60.40.10">
    <property type="entry name" value="Immunoglobulins"/>
    <property type="match status" value="3"/>
</dbReference>
<feature type="domain" description="Protein kinase" evidence="12">
    <location>
        <begin position="262"/>
        <end position="515"/>
    </location>
</feature>
<feature type="region of interest" description="Disordered" evidence="11">
    <location>
        <begin position="803"/>
        <end position="861"/>
    </location>
</feature>
<evidence type="ECO:0000256" key="2">
    <source>
        <dbReference type="ARBA" id="ARBA00022527"/>
    </source>
</evidence>
<feature type="compositionally biased region" description="Low complexity" evidence="11">
    <location>
        <begin position="1186"/>
        <end position="1200"/>
    </location>
</feature>
<dbReference type="InterPro" id="IPR003961">
    <property type="entry name" value="FN3_dom"/>
</dbReference>
<evidence type="ECO:0000259" key="14">
    <source>
        <dbReference type="PROSITE" id="PS50853"/>
    </source>
</evidence>
<evidence type="ECO:0000256" key="7">
    <source>
        <dbReference type="ARBA" id="ARBA00022840"/>
    </source>
</evidence>
<feature type="region of interest" description="Disordered" evidence="11">
    <location>
        <begin position="1483"/>
        <end position="1581"/>
    </location>
</feature>
<dbReference type="STRING" id="55544.A0A4D9E082"/>
<keyword evidence="7 10" id="KW-0067">ATP-binding</keyword>
<dbReference type="InterPro" id="IPR013783">
    <property type="entry name" value="Ig-like_fold"/>
</dbReference>
<dbReference type="FunFam" id="2.60.40.10:FF:001071">
    <property type="entry name" value="obscurin isoform X4"/>
    <property type="match status" value="1"/>
</dbReference>
<feature type="compositionally biased region" description="Acidic residues" evidence="11">
    <location>
        <begin position="804"/>
        <end position="819"/>
    </location>
</feature>
<dbReference type="InterPro" id="IPR007110">
    <property type="entry name" value="Ig-like_dom"/>
</dbReference>
<dbReference type="InterPro" id="IPR036116">
    <property type="entry name" value="FN3_sf"/>
</dbReference>
<dbReference type="GO" id="GO:0005524">
    <property type="term" value="F:ATP binding"/>
    <property type="evidence" value="ECO:0007669"/>
    <property type="project" value="UniProtKB-UniRule"/>
</dbReference>
<dbReference type="GO" id="GO:0005634">
    <property type="term" value="C:nucleus"/>
    <property type="evidence" value="ECO:0007669"/>
    <property type="project" value="TreeGrafter"/>
</dbReference>
<dbReference type="PROSITE" id="PS50011">
    <property type="entry name" value="PROTEIN_KINASE_DOM"/>
    <property type="match status" value="2"/>
</dbReference>
<feature type="compositionally biased region" description="Polar residues" evidence="11">
    <location>
        <begin position="76"/>
        <end position="87"/>
    </location>
</feature>
<comment type="caution">
    <text evidence="15">The sequence shown here is derived from an EMBL/GenBank/DDBJ whole genome shotgun (WGS) entry which is preliminary data.</text>
</comment>
<feature type="region of interest" description="Disordered" evidence="11">
    <location>
        <begin position="1034"/>
        <end position="1060"/>
    </location>
</feature>
<feature type="region of interest" description="Disordered" evidence="11">
    <location>
        <begin position="1184"/>
        <end position="1241"/>
    </location>
</feature>
<dbReference type="PANTHER" id="PTHR24342:SF12">
    <property type="entry name" value="DEATH-ASSOCIATED PROTEIN KINASE RELATED"/>
    <property type="match status" value="1"/>
</dbReference>
<dbReference type="PROSITE" id="PS00108">
    <property type="entry name" value="PROTEIN_KINASE_ST"/>
    <property type="match status" value="1"/>
</dbReference>
<dbReference type="FunFam" id="3.30.200.20:FF:000501">
    <property type="entry name" value="Obscurin isoform B"/>
    <property type="match status" value="1"/>
</dbReference>
<feature type="compositionally biased region" description="Basic and acidic residues" evidence="11">
    <location>
        <begin position="954"/>
        <end position="966"/>
    </location>
</feature>
<feature type="compositionally biased region" description="Low complexity" evidence="11">
    <location>
        <begin position="1361"/>
        <end position="1378"/>
    </location>
</feature>
<evidence type="ECO:0000256" key="3">
    <source>
        <dbReference type="ARBA" id="ARBA00022679"/>
    </source>
</evidence>
<keyword evidence="4" id="KW-0677">Repeat</keyword>
<evidence type="ECO:0000256" key="5">
    <source>
        <dbReference type="ARBA" id="ARBA00022741"/>
    </source>
</evidence>
<reference evidence="15 16" key="1">
    <citation type="submission" date="2019-04" db="EMBL/GenBank/DDBJ databases">
        <title>Draft genome of the big-headed turtle Platysternon megacephalum.</title>
        <authorList>
            <person name="Gong S."/>
        </authorList>
    </citation>
    <scope>NUCLEOTIDE SEQUENCE [LARGE SCALE GENOMIC DNA]</scope>
    <source>
        <strain evidence="15">DO16091913</strain>
        <tissue evidence="15">Muscle</tissue>
    </source>
</reference>
<dbReference type="PROSITE" id="PS00107">
    <property type="entry name" value="PROTEIN_KINASE_ATP"/>
    <property type="match status" value="1"/>
</dbReference>
<dbReference type="InterPro" id="IPR017441">
    <property type="entry name" value="Protein_kinase_ATP_BS"/>
</dbReference>
<sequence length="2127" mass="234818">MALKKLVDSTSLYVTLPPSMRGKDGGFGVLESTASDTENRHPVIVHEVSTQTQSAGGHGKERDSTGKIPDEKGSETKSSPTTSQKETTAGAAGGQERTIPITRTSAVTEGADWCRREGADVVWDVQSQIYIETTERTCVYKTEEKSPASPPYMQVTIEDVQVQSGELAKFHAVIEGNPQPTIAWYKDNSLLTDSNRIHQVKEGTTYSLILDNAASEDGGVYTCIAKNAGGEVLCKAELVVHAAKKDQVTKKQSTRRKLHSFYEVKQEIGRGSFSFVKRVVHKGNRVSCAAKFIPLRSKTRTQSYQERDILATLSHDKIAQLLDEFETRKTLVLILELCANEELLDRLFRKSVVTEAEVKLYIKQLLEGLSYLHDNNILHLDIKPPNILMVYPEREDIKICDFGFAQKINTSVPQYSKYGSPEFVSPEIISQSPVSKASDIWAAGVISYLSLTCKSPFAGENDRATLLNIQNGTVSWTIPDFVHLSEEAKDFIRQILQLSPEARPSALQCLSHDWFLRNLPLEEAHFINTKQLKFIVARSKWQCSLMCYKSILIMRSIPEILQRTHKNTSLGISRHLVEESSSSTTTGSSSDNENASFPRRRHFGSTPELHLSVFDAPSYQESPSYAAEEKYSKVLVPPVKPMRRKYALVKSELGDKPPTESKVLMAGAFAQKAEAVSSELKDERADQSQESDAERPSLAKAASLDTSDLAPPKEKTGTLLPHKDRIAKAGDAMEKPPLCVPRQSVIKSTFYSQASEAPTRLPVSPGRDYRRHLDRTRRAFRKSGYLKVPLSGLREPLLEQFELREEEEEEEEEGMSGDEEYGKSREGVTGPLTKSASFDTARKPSRHTFQVSSRSRSLDDYRLRAISLAKEQDILEEDCDLTSQESYPGLASQHGISTDSGKVWPEEHSMEEDSRKARKDCSEEQPVPSAPCGDEGCPGQAAQPQKVPVSAHQGESEEHLHQKTKLSIDIDVKPSALEDESLILTAQQLDTAPVSAHTCESEEHLKLTPKPSGAAFTLLQGESSILIVPESERAPISAQESERRHQQPKPSVHSATESADLQGESPIILETAQIPACKGESPSILTAPQPETAPLSVCQGETQGCLHQMPSDYLGTASTVLEGKHPMILTSPPESAPVSECDRERQEHSCQAPSVYIKVESAVLQGESLFILTIPQRETAPLPVYESDSQEQSPQEPSDCSEVKSVDSESESLAILETSPVSLGKGESQKHSHQKPSVYSKAESAVLEDLVEEMVCLSEDMNVLAKSVSTQEGCEKHFSPPKEMFYQGPAGHAAAGRPTHFVPRGKREEGIYRADLTESAAPIPAAEDKLSMPALLSVVTEEEKVASHECEHLGDLAIKSTSSSKASISPSDNSGSGKRSSHSSDSKEPDKHSEVSLVKIKDLSEEIPSIGSGTSKFDISEVEPAYLNLSDLYDIVYFPFEFMNVKKPPPKPTGKRFMPFGEKVKLPPATKEHLPQYKRLCIREDIKSPSDNSQDATTGETRQNLLDISEDVGQPLRRLAKGSEPPMGKGAEGHVTTESQPMYGFQKDSGGKQRSSTHSKSGLFKPYGRSHSTEQSVEQTLKKKVKASVAHISRILKGKPAPEPEQKEAPSFVEELTDQDVALGQSVTLSCQTSAHFPLHVDWFRDGVPIRSSSRILISATLKNFQLLTILVVTAEDFGIYTCAASNSLGTASTSCVIRKAEVLASPPAPDIVEVYEDGVQVVWKPVESNTVVTYTVQCKSEDGEWKTLVTDMADCCYYASNLSRGLVYSFRTACISKAGMGPYSSPSAKVKIGEKDQTAFQSAKQTFPAATEGESEIMAPAEPFPTQQTYAFQTEIKRGRFSIVRQCREKLSGNALAAKIIPYRQEDKQAVLQEYQVLRKLHHTNIVQLQGAYMSPRHLVLILELCVGPELLHCLAKRTSYSEVEVRDYLWQILSAVEFLHAHHILHLDLRSENMIITEPNLLKLLDFGNAQFYTPDRVITMDRCIDYVETMAPELLSEQGALPQTDIWAVGITAFIMLSADYPLSSEVACDFPRIAKKGKVKLTRCYAGLSGGAVTFLQSTLCANPWGRPSVSECLQFPWLQETGLDDRQQAVVTFSTAKLRRFLAEREKKRSLLCSKYGLMIAQ</sequence>
<organism evidence="15 16">
    <name type="scientific">Platysternon megacephalum</name>
    <name type="common">big-headed turtle</name>
    <dbReference type="NCBI Taxonomy" id="55544"/>
    <lineage>
        <taxon>Eukaryota</taxon>
        <taxon>Metazoa</taxon>
        <taxon>Chordata</taxon>
        <taxon>Craniata</taxon>
        <taxon>Vertebrata</taxon>
        <taxon>Euteleostomi</taxon>
        <taxon>Archelosauria</taxon>
        <taxon>Testudinata</taxon>
        <taxon>Testudines</taxon>
        <taxon>Cryptodira</taxon>
        <taxon>Durocryptodira</taxon>
        <taxon>Testudinoidea</taxon>
        <taxon>Platysternidae</taxon>
        <taxon>Platysternon</taxon>
    </lineage>
</organism>
<dbReference type="InterPro" id="IPR011009">
    <property type="entry name" value="Kinase-like_dom_sf"/>
</dbReference>
<dbReference type="InterPro" id="IPR003599">
    <property type="entry name" value="Ig_sub"/>
</dbReference>
<evidence type="ECO:0000256" key="10">
    <source>
        <dbReference type="PROSITE-ProRule" id="PRU10141"/>
    </source>
</evidence>
<dbReference type="Gene3D" id="3.30.200.20">
    <property type="entry name" value="Phosphorylase Kinase, domain 1"/>
    <property type="match status" value="2"/>
</dbReference>
<reference evidence="15 16" key="2">
    <citation type="submission" date="2019-04" db="EMBL/GenBank/DDBJ databases">
        <title>The genome sequence of big-headed turtle.</title>
        <authorList>
            <person name="Gong S."/>
        </authorList>
    </citation>
    <scope>NUCLEOTIDE SEQUENCE [LARGE SCALE GENOMIC DNA]</scope>
    <source>
        <strain evidence="15">DO16091913</strain>
        <tissue evidence="15">Muscle</tissue>
    </source>
</reference>
<feature type="region of interest" description="Disordered" evidence="11">
    <location>
        <begin position="577"/>
        <end position="602"/>
    </location>
</feature>
<feature type="domain" description="Protein kinase" evidence="12">
    <location>
        <begin position="1831"/>
        <end position="2083"/>
    </location>
</feature>
<dbReference type="SMART" id="SM00409">
    <property type="entry name" value="IG"/>
    <property type="match status" value="2"/>
</dbReference>
<feature type="binding site" evidence="10">
    <location>
        <position position="291"/>
    </location>
    <ligand>
        <name>ATP</name>
        <dbReference type="ChEBI" id="CHEBI:30616"/>
    </ligand>
</feature>
<keyword evidence="2" id="KW-0723">Serine/threonine-protein kinase</keyword>
<dbReference type="Pfam" id="PF07679">
    <property type="entry name" value="I-set"/>
    <property type="match status" value="2"/>
</dbReference>
<feature type="region of interest" description="Disordered" evidence="11">
    <location>
        <begin position="15"/>
        <end position="104"/>
    </location>
</feature>
<comment type="similarity">
    <text evidence="1">Belongs to the protein kinase superfamily. CAMK Ser/Thr protein kinase family.</text>
</comment>
<dbReference type="CDD" id="cd00063">
    <property type="entry name" value="FN3"/>
    <property type="match status" value="1"/>
</dbReference>
<feature type="region of interest" description="Disordered" evidence="11">
    <location>
        <begin position="885"/>
        <end position="966"/>
    </location>
</feature>
<dbReference type="SUPFAM" id="SSF56112">
    <property type="entry name" value="Protein kinase-like (PK-like)"/>
    <property type="match status" value="2"/>
</dbReference>
<evidence type="ECO:0000259" key="13">
    <source>
        <dbReference type="PROSITE" id="PS50835"/>
    </source>
</evidence>
<dbReference type="GO" id="GO:0043065">
    <property type="term" value="P:positive regulation of apoptotic process"/>
    <property type="evidence" value="ECO:0007669"/>
    <property type="project" value="TreeGrafter"/>
</dbReference>
<dbReference type="InterPro" id="IPR008266">
    <property type="entry name" value="Tyr_kinase_AS"/>
</dbReference>
<dbReference type="FunFam" id="1.10.510.10:FF:000519">
    <property type="entry name" value="Obscurin, cytoskeletal calmodulin and titin-interacting RhoGEF"/>
    <property type="match status" value="1"/>
</dbReference>
<feature type="region of interest" description="Disordered" evidence="11">
    <location>
        <begin position="751"/>
        <end position="770"/>
    </location>
</feature>
<feature type="compositionally biased region" description="Basic and acidic residues" evidence="11">
    <location>
        <begin position="58"/>
        <end position="75"/>
    </location>
</feature>
<dbReference type="PROSITE" id="PS50835">
    <property type="entry name" value="IG_LIKE"/>
    <property type="match status" value="2"/>
</dbReference>
<feature type="domain" description="Fibronectin type-III" evidence="14">
    <location>
        <begin position="1706"/>
        <end position="1796"/>
    </location>
</feature>
<keyword evidence="5 10" id="KW-0547">Nucleotide-binding</keyword>
<feature type="compositionally biased region" description="Basic and acidic residues" evidence="11">
    <location>
        <begin position="711"/>
        <end position="722"/>
    </location>
</feature>
<keyword evidence="8" id="KW-1015">Disulfide bond</keyword>
<dbReference type="Gene3D" id="1.10.510.10">
    <property type="entry name" value="Transferase(Phosphotransferase) domain 1"/>
    <property type="match status" value="2"/>
</dbReference>
<evidence type="ECO:0000256" key="6">
    <source>
        <dbReference type="ARBA" id="ARBA00022777"/>
    </source>
</evidence>
<dbReference type="FunFam" id="2.60.40.10:FF:001314">
    <property type="entry name" value="Obscurin, cytoskeletal calmodulin and titin-interacting RhoGEF"/>
    <property type="match status" value="1"/>
</dbReference>
<dbReference type="FunFam" id="1.10.510.10:FF:000912">
    <property type="entry name" value="obscurin isoform X1"/>
    <property type="match status" value="1"/>
</dbReference>
<feature type="compositionally biased region" description="Basic and acidic residues" evidence="11">
    <location>
        <begin position="1382"/>
        <end position="1397"/>
    </location>
</feature>
<evidence type="ECO:0000313" key="16">
    <source>
        <dbReference type="Proteomes" id="UP000297703"/>
    </source>
</evidence>
<dbReference type="InterPro" id="IPR036179">
    <property type="entry name" value="Ig-like_dom_sf"/>
</dbReference>
<dbReference type="FunFam" id="3.30.200.20:FF:000424">
    <property type="entry name" value="obscurin isoform X5"/>
    <property type="match status" value="1"/>
</dbReference>
<dbReference type="InterPro" id="IPR000719">
    <property type="entry name" value="Prot_kinase_dom"/>
</dbReference>
<evidence type="ECO:0000256" key="11">
    <source>
        <dbReference type="SAM" id="MobiDB-lite"/>
    </source>
</evidence>
<dbReference type="PROSITE" id="PS00109">
    <property type="entry name" value="PROTEIN_KINASE_TYR"/>
    <property type="match status" value="1"/>
</dbReference>